<sequence>MHHCIRDEVNLFNLPETGF</sequence>
<reference evidence="1" key="1">
    <citation type="submission" date="2014-11" db="EMBL/GenBank/DDBJ databases">
        <authorList>
            <person name="Amaro Gonzalez C."/>
        </authorList>
    </citation>
    <scope>NUCLEOTIDE SEQUENCE</scope>
</reference>
<dbReference type="EMBL" id="GBXM01103452">
    <property type="protein sequence ID" value="JAH05125.1"/>
    <property type="molecule type" value="Transcribed_RNA"/>
</dbReference>
<reference evidence="1" key="2">
    <citation type="journal article" date="2015" name="Fish Shellfish Immunol.">
        <title>Early steps in the European eel (Anguilla anguilla)-Vibrio vulnificus interaction in the gills: Role of the RtxA13 toxin.</title>
        <authorList>
            <person name="Callol A."/>
            <person name="Pajuelo D."/>
            <person name="Ebbesson L."/>
            <person name="Teles M."/>
            <person name="MacKenzie S."/>
            <person name="Amaro C."/>
        </authorList>
    </citation>
    <scope>NUCLEOTIDE SEQUENCE</scope>
</reference>
<organism evidence="1">
    <name type="scientific">Anguilla anguilla</name>
    <name type="common">European freshwater eel</name>
    <name type="synonym">Muraena anguilla</name>
    <dbReference type="NCBI Taxonomy" id="7936"/>
    <lineage>
        <taxon>Eukaryota</taxon>
        <taxon>Metazoa</taxon>
        <taxon>Chordata</taxon>
        <taxon>Craniata</taxon>
        <taxon>Vertebrata</taxon>
        <taxon>Euteleostomi</taxon>
        <taxon>Actinopterygii</taxon>
        <taxon>Neopterygii</taxon>
        <taxon>Teleostei</taxon>
        <taxon>Anguilliformes</taxon>
        <taxon>Anguillidae</taxon>
        <taxon>Anguilla</taxon>
    </lineage>
</organism>
<dbReference type="AlphaFoldDB" id="A0A0E9PM03"/>
<accession>A0A0E9PM03</accession>
<protein>
    <submittedName>
        <fullName evidence="1">Uncharacterized protein</fullName>
    </submittedName>
</protein>
<name>A0A0E9PM03_ANGAN</name>
<evidence type="ECO:0000313" key="1">
    <source>
        <dbReference type="EMBL" id="JAH05125.1"/>
    </source>
</evidence>
<proteinExistence type="predicted"/>